<evidence type="ECO:0000313" key="3">
    <source>
        <dbReference type="EMBL" id="SEO07308.1"/>
    </source>
</evidence>
<dbReference type="InterPro" id="IPR001173">
    <property type="entry name" value="Glyco_trans_2-like"/>
</dbReference>
<dbReference type="GO" id="GO:0016740">
    <property type="term" value="F:transferase activity"/>
    <property type="evidence" value="ECO:0007669"/>
    <property type="project" value="UniProtKB-KW"/>
</dbReference>
<organism evidence="3 4">
    <name type="scientific">Actinacidiphila rubida</name>
    <dbReference type="NCBI Taxonomy" id="310780"/>
    <lineage>
        <taxon>Bacteria</taxon>
        <taxon>Bacillati</taxon>
        <taxon>Actinomycetota</taxon>
        <taxon>Actinomycetes</taxon>
        <taxon>Kitasatosporales</taxon>
        <taxon>Streptomycetaceae</taxon>
        <taxon>Actinacidiphila</taxon>
    </lineage>
</organism>
<keyword evidence="3" id="KW-0808">Transferase</keyword>
<name>A0A1H8LR22_9ACTN</name>
<evidence type="ECO:0000313" key="4">
    <source>
        <dbReference type="Proteomes" id="UP000181951"/>
    </source>
</evidence>
<dbReference type="AlphaFoldDB" id="A0A1H8LR22"/>
<feature type="domain" description="Glycosyltransferase 2-like" evidence="2">
    <location>
        <begin position="62"/>
        <end position="196"/>
    </location>
</feature>
<dbReference type="SUPFAM" id="SSF53448">
    <property type="entry name" value="Nucleotide-diphospho-sugar transferases"/>
    <property type="match status" value="1"/>
</dbReference>
<feature type="region of interest" description="Disordered" evidence="1">
    <location>
        <begin position="289"/>
        <end position="318"/>
    </location>
</feature>
<accession>A0A1H8LR22</accession>
<feature type="compositionally biased region" description="Basic residues" evidence="1">
    <location>
        <begin position="35"/>
        <end position="52"/>
    </location>
</feature>
<dbReference type="Gene3D" id="3.90.550.10">
    <property type="entry name" value="Spore Coat Polysaccharide Biosynthesis Protein SpsA, Chain A"/>
    <property type="match status" value="1"/>
</dbReference>
<protein>
    <submittedName>
        <fullName evidence="3">Glycosyl transferase family 2</fullName>
    </submittedName>
</protein>
<dbReference type="STRING" id="310780.SAMN05216267_1016154"/>
<reference evidence="3 4" key="1">
    <citation type="submission" date="2016-10" db="EMBL/GenBank/DDBJ databases">
        <authorList>
            <person name="de Groot N.N."/>
        </authorList>
    </citation>
    <scope>NUCLEOTIDE SEQUENCE [LARGE SCALE GENOMIC DNA]</scope>
    <source>
        <strain evidence="3 4">CGMCC 4.2026</strain>
    </source>
</reference>
<sequence>MSSAVLALDFPLQTRNRKTGGRASALRFRDAQSRAHAHGRGRNGRNRRQRDRFRLHTHPVTSIVIPAHNEERVIGRLLDALAAGSTASTPPLSGTVKSTPGYGSSPVRGREDLDIVVVCNGCTDGTARAAAGRPGVRVVEIATASKHLALRTGDAHAAGFPRLYVDADVVIAAADVRQLAAAVSSGPVLAAAPGRDLPLAGCAWPVRAYYRIWQRLPAVRDGLFGRGVIALSEQGHARVAGLPPLMADDLAVSLAFTPAERRVVENARVTVLPPRTWSDLIRRRIRAGTSTGQLERHQAESTTGESGGPAPAPPSARTSTADLRGLLRREPWLLPHLAVFLSVALVARRKSGKALRQGDFGTWLRDESSRGD</sequence>
<dbReference type="Pfam" id="PF00535">
    <property type="entry name" value="Glycos_transf_2"/>
    <property type="match status" value="1"/>
</dbReference>
<feature type="compositionally biased region" description="Polar residues" evidence="1">
    <location>
        <begin position="86"/>
        <end position="102"/>
    </location>
</feature>
<proteinExistence type="predicted"/>
<dbReference type="EMBL" id="FODD01000016">
    <property type="protein sequence ID" value="SEO07308.1"/>
    <property type="molecule type" value="Genomic_DNA"/>
</dbReference>
<feature type="region of interest" description="Disordered" evidence="1">
    <location>
        <begin position="17"/>
        <end position="52"/>
    </location>
</feature>
<evidence type="ECO:0000259" key="2">
    <source>
        <dbReference type="Pfam" id="PF00535"/>
    </source>
</evidence>
<evidence type="ECO:0000256" key="1">
    <source>
        <dbReference type="SAM" id="MobiDB-lite"/>
    </source>
</evidence>
<gene>
    <name evidence="3" type="ORF">SAMN05216267_1016154</name>
</gene>
<dbReference type="InterPro" id="IPR029044">
    <property type="entry name" value="Nucleotide-diphossugar_trans"/>
</dbReference>
<feature type="region of interest" description="Disordered" evidence="1">
    <location>
        <begin position="86"/>
        <end position="107"/>
    </location>
</feature>
<dbReference type="Proteomes" id="UP000181951">
    <property type="component" value="Unassembled WGS sequence"/>
</dbReference>
<keyword evidence="4" id="KW-1185">Reference proteome</keyword>